<accession>A0A6H1ZJY4</accession>
<sequence>MIPTFHDGNLIGLSVAKAAATLTLARSDGVAWQIELSGVRYLKADDFREGNIVNYCQAITKADPPRGLLEALAGGPHGSAAPEYHEKHRLFIDDLAEQVGNGSLTLLIVEPSYGCELLAISERVEASEVR</sequence>
<proteinExistence type="predicted"/>
<dbReference type="EMBL" id="MT144049">
    <property type="protein sequence ID" value="QJA47575.1"/>
    <property type="molecule type" value="Genomic_DNA"/>
</dbReference>
<reference evidence="1" key="1">
    <citation type="submission" date="2020-03" db="EMBL/GenBank/DDBJ databases">
        <title>The deep terrestrial virosphere.</title>
        <authorList>
            <person name="Holmfeldt K."/>
            <person name="Nilsson E."/>
            <person name="Simone D."/>
            <person name="Lopez-Fernandez M."/>
            <person name="Wu X."/>
            <person name="de Brujin I."/>
            <person name="Lundin D."/>
            <person name="Andersson A."/>
            <person name="Bertilsson S."/>
            <person name="Dopson M."/>
        </authorList>
    </citation>
    <scope>NUCLEOTIDE SEQUENCE</scope>
    <source>
        <strain evidence="1">TM448A00703</strain>
    </source>
</reference>
<name>A0A6H1ZJY4_9ZZZZ</name>
<evidence type="ECO:0000313" key="1">
    <source>
        <dbReference type="EMBL" id="QJA47575.1"/>
    </source>
</evidence>
<dbReference type="AlphaFoldDB" id="A0A6H1ZJY4"/>
<organism evidence="1">
    <name type="scientific">viral metagenome</name>
    <dbReference type="NCBI Taxonomy" id="1070528"/>
    <lineage>
        <taxon>unclassified sequences</taxon>
        <taxon>metagenomes</taxon>
        <taxon>organismal metagenomes</taxon>
    </lineage>
</organism>
<protein>
    <submittedName>
        <fullName evidence="1">Uncharacterized protein</fullName>
    </submittedName>
</protein>
<gene>
    <name evidence="1" type="ORF">TM448A00703_0009</name>
</gene>